<evidence type="ECO:0000256" key="2">
    <source>
        <dbReference type="ARBA" id="ARBA00022679"/>
    </source>
</evidence>
<dbReference type="InterPro" id="IPR002060">
    <property type="entry name" value="Squ/phyt_synthse"/>
</dbReference>
<evidence type="ECO:0000256" key="3">
    <source>
        <dbReference type="ARBA" id="ARBA00022746"/>
    </source>
</evidence>
<dbReference type="EMBL" id="JBHTBY010000008">
    <property type="protein sequence ID" value="MFC7321370.1"/>
    <property type="molecule type" value="Genomic_DNA"/>
</dbReference>
<keyword evidence="2" id="KW-0808">Transferase</keyword>
<dbReference type="SFLD" id="SFLDG01018">
    <property type="entry name" value="Squalene/Phytoene_Synthase_Lik"/>
    <property type="match status" value="1"/>
</dbReference>
<accession>A0ABW2K5G8</accession>
<proteinExistence type="predicted"/>
<comment type="caution">
    <text evidence="4">The sequence shown here is derived from an EMBL/GenBank/DDBJ whole genome shotgun (WGS) entry which is preliminary data.</text>
</comment>
<comment type="pathway">
    <text evidence="1">Carotenoid biosynthesis.</text>
</comment>
<dbReference type="InterPro" id="IPR044843">
    <property type="entry name" value="Trans_IPPS_bact-type"/>
</dbReference>
<reference evidence="5" key="1">
    <citation type="journal article" date="2019" name="Int. J. Syst. Evol. Microbiol.">
        <title>The Global Catalogue of Microorganisms (GCM) 10K type strain sequencing project: providing services to taxonomists for standard genome sequencing and annotation.</title>
        <authorList>
            <consortium name="The Broad Institute Genomics Platform"/>
            <consortium name="The Broad Institute Genome Sequencing Center for Infectious Disease"/>
            <person name="Wu L."/>
            <person name="Ma J."/>
        </authorList>
    </citation>
    <scope>NUCLEOTIDE SEQUENCE [LARGE SCALE GENOMIC DNA]</scope>
    <source>
        <strain evidence="5">CCUG 73951</strain>
    </source>
</reference>
<evidence type="ECO:0000313" key="4">
    <source>
        <dbReference type="EMBL" id="MFC7321370.1"/>
    </source>
</evidence>
<keyword evidence="5" id="KW-1185">Reference proteome</keyword>
<dbReference type="Pfam" id="PF00494">
    <property type="entry name" value="SQS_PSY"/>
    <property type="match status" value="1"/>
</dbReference>
<dbReference type="PANTHER" id="PTHR31480">
    <property type="entry name" value="BIFUNCTIONAL LYCOPENE CYCLASE/PHYTOENE SYNTHASE"/>
    <property type="match status" value="1"/>
</dbReference>
<dbReference type="InterPro" id="IPR033904">
    <property type="entry name" value="Trans_IPPS_HH"/>
</dbReference>
<dbReference type="RefSeq" id="WP_289216468.1">
    <property type="nucleotide sequence ID" value="NZ_JAPVRC010000006.1"/>
</dbReference>
<dbReference type="SFLD" id="SFLDG01212">
    <property type="entry name" value="Phytoene_synthase_like"/>
    <property type="match status" value="1"/>
</dbReference>
<dbReference type="SUPFAM" id="SSF48576">
    <property type="entry name" value="Terpenoid synthases"/>
    <property type="match status" value="1"/>
</dbReference>
<organism evidence="4 5">
    <name type="scientific">Halobacillus campisalis</name>
    <dbReference type="NCBI Taxonomy" id="435909"/>
    <lineage>
        <taxon>Bacteria</taxon>
        <taxon>Bacillati</taxon>
        <taxon>Bacillota</taxon>
        <taxon>Bacilli</taxon>
        <taxon>Bacillales</taxon>
        <taxon>Bacillaceae</taxon>
        <taxon>Halobacillus</taxon>
    </lineage>
</organism>
<gene>
    <name evidence="4" type="ORF">ACFQMN_10790</name>
</gene>
<dbReference type="InterPro" id="IPR019845">
    <property type="entry name" value="Squalene/phytoene_synthase_CS"/>
</dbReference>
<dbReference type="CDD" id="cd00683">
    <property type="entry name" value="Trans_IPPS_HH"/>
    <property type="match status" value="1"/>
</dbReference>
<dbReference type="InterPro" id="IPR008949">
    <property type="entry name" value="Isoprenoid_synthase_dom_sf"/>
</dbReference>
<dbReference type="PROSITE" id="PS01044">
    <property type="entry name" value="SQUALEN_PHYTOEN_SYN_1"/>
    <property type="match status" value="1"/>
</dbReference>
<dbReference type="SFLD" id="SFLDS00005">
    <property type="entry name" value="Isoprenoid_Synthase_Type_I"/>
    <property type="match status" value="1"/>
</dbReference>
<dbReference type="PROSITE" id="PS01045">
    <property type="entry name" value="SQUALEN_PHYTOEN_SYN_2"/>
    <property type="match status" value="1"/>
</dbReference>
<protein>
    <submittedName>
        <fullName evidence="4">Phytoene/squalene synthase family protein</fullName>
    </submittedName>
</protein>
<sequence length="278" mass="32308">MTDLNKAYDYCKNVIDNHSKTFSKAFSMLPKQQKKAVWAIYTFCRRVDDIVDEGLHPEEELKAFSQEFDLFIEGKLKTDHPGWIALADVFDHFTIDVEPFHQMIEGQWMDLRPTDIEDKKDLLHYCYHVASTVGLMLLPVIAPGKERDLRQGAIELGYAMQITNILRDIGEDLERGRVYIPRQTMELHQYTHSDLMNGTIDPSFIALWEDLAKDAESYYTSAISTLPQYPIYSRTPVKGAAYMYRAILTSVRNNNYDVFKKRNYVSDQQKKQIIAEMQ</sequence>
<evidence type="ECO:0000256" key="1">
    <source>
        <dbReference type="ARBA" id="ARBA00004829"/>
    </source>
</evidence>
<dbReference type="Gene3D" id="1.10.600.10">
    <property type="entry name" value="Farnesyl Diphosphate Synthase"/>
    <property type="match status" value="1"/>
</dbReference>
<keyword evidence="3" id="KW-0125">Carotenoid biosynthesis</keyword>
<name>A0ABW2K5G8_9BACI</name>
<dbReference type="Proteomes" id="UP001596494">
    <property type="component" value="Unassembled WGS sequence"/>
</dbReference>
<evidence type="ECO:0000313" key="5">
    <source>
        <dbReference type="Proteomes" id="UP001596494"/>
    </source>
</evidence>